<gene>
    <name evidence="2" type="ORF">SARC_00523</name>
</gene>
<proteinExistence type="predicted"/>
<evidence type="ECO:0000313" key="3">
    <source>
        <dbReference type="Proteomes" id="UP000054560"/>
    </source>
</evidence>
<feature type="region of interest" description="Disordered" evidence="1">
    <location>
        <begin position="1"/>
        <end position="28"/>
    </location>
</feature>
<feature type="compositionally biased region" description="Basic and acidic residues" evidence="1">
    <location>
        <begin position="1"/>
        <end position="14"/>
    </location>
</feature>
<sequence>MDMHRSEVPKSTKDKGKKQPSSSKYSTYTDQNFTEYQKLCSDVLGLMFQKLNDIDHGQNKLAAIGNGLLKYSALQRGEERLLNSLFEGPKTIPRQPGGQQIKCKHGVELKQQPTKRKVESTDEPNAPDRPAVEPNTTDKPAAEPDAPDKPVAELNAPDKPATEPNASDKPAAEPNALDKPAAEPNALDKSAADTSADCSVLMELWIVKNSRRPDTITCTSRRNLQMAKKKC</sequence>
<dbReference type="EMBL" id="KQ241612">
    <property type="protein sequence ID" value="KNC87382.1"/>
    <property type="molecule type" value="Genomic_DNA"/>
</dbReference>
<dbReference type="Proteomes" id="UP000054560">
    <property type="component" value="Unassembled WGS sequence"/>
</dbReference>
<dbReference type="RefSeq" id="XP_014161284.1">
    <property type="nucleotide sequence ID" value="XM_014305809.1"/>
</dbReference>
<feature type="compositionally biased region" description="Basic and acidic residues" evidence="1">
    <location>
        <begin position="140"/>
        <end position="151"/>
    </location>
</feature>
<accession>A0A0L0GEC9</accession>
<protein>
    <submittedName>
        <fullName evidence="2">Uncharacterized protein</fullName>
    </submittedName>
</protein>
<evidence type="ECO:0000256" key="1">
    <source>
        <dbReference type="SAM" id="MobiDB-lite"/>
    </source>
</evidence>
<name>A0A0L0GEC9_9EUKA</name>
<dbReference type="AlphaFoldDB" id="A0A0L0GEC9"/>
<evidence type="ECO:0000313" key="2">
    <source>
        <dbReference type="EMBL" id="KNC87382.1"/>
    </source>
</evidence>
<keyword evidence="3" id="KW-1185">Reference proteome</keyword>
<feature type="region of interest" description="Disordered" evidence="1">
    <location>
        <begin position="88"/>
        <end position="194"/>
    </location>
</feature>
<reference evidence="2 3" key="1">
    <citation type="submission" date="2011-02" db="EMBL/GenBank/DDBJ databases">
        <title>The Genome Sequence of Sphaeroforma arctica JP610.</title>
        <authorList>
            <consortium name="The Broad Institute Genome Sequencing Platform"/>
            <person name="Russ C."/>
            <person name="Cuomo C."/>
            <person name="Young S.K."/>
            <person name="Zeng Q."/>
            <person name="Gargeya S."/>
            <person name="Alvarado L."/>
            <person name="Berlin A."/>
            <person name="Chapman S.B."/>
            <person name="Chen Z."/>
            <person name="Freedman E."/>
            <person name="Gellesch M."/>
            <person name="Goldberg J."/>
            <person name="Griggs A."/>
            <person name="Gujja S."/>
            <person name="Heilman E."/>
            <person name="Heiman D."/>
            <person name="Howarth C."/>
            <person name="Mehta T."/>
            <person name="Neiman D."/>
            <person name="Pearson M."/>
            <person name="Roberts A."/>
            <person name="Saif S."/>
            <person name="Shea T."/>
            <person name="Shenoy N."/>
            <person name="Sisk P."/>
            <person name="Stolte C."/>
            <person name="Sykes S."/>
            <person name="White J."/>
            <person name="Yandava C."/>
            <person name="Burger G."/>
            <person name="Gray M.W."/>
            <person name="Holland P.W.H."/>
            <person name="King N."/>
            <person name="Lang F.B.F."/>
            <person name="Roger A.J."/>
            <person name="Ruiz-Trillo I."/>
            <person name="Haas B."/>
            <person name="Nusbaum C."/>
            <person name="Birren B."/>
        </authorList>
    </citation>
    <scope>NUCLEOTIDE SEQUENCE [LARGE SCALE GENOMIC DNA]</scope>
    <source>
        <strain evidence="2 3">JP610</strain>
    </source>
</reference>
<dbReference type="GeneID" id="25901027"/>
<organism evidence="2 3">
    <name type="scientific">Sphaeroforma arctica JP610</name>
    <dbReference type="NCBI Taxonomy" id="667725"/>
    <lineage>
        <taxon>Eukaryota</taxon>
        <taxon>Ichthyosporea</taxon>
        <taxon>Ichthyophonida</taxon>
        <taxon>Sphaeroforma</taxon>
    </lineage>
</organism>
<feature type="compositionally biased region" description="Polar residues" evidence="1">
    <location>
        <begin position="19"/>
        <end position="28"/>
    </location>
</feature>